<evidence type="ECO:0000256" key="1">
    <source>
        <dbReference type="SAM" id="MobiDB-lite"/>
    </source>
</evidence>
<dbReference type="RefSeq" id="WP_214432533.1">
    <property type="nucleotide sequence ID" value="NZ_CAWPUQ010000231.1"/>
</dbReference>
<sequence>MELDNQSPETIEYKAISGKFGSGKFEVRYFITTLDQSDAVENIRFADEIQGSWSFSERVQRKLDENRANTEIFSYLAQDGIRFFNSIVVVLLPNSNDQREFWDFSTVSSQGKVVEKWVNLKLYKNVARIVIDGQHRLLSLKKYWNVHTGKEALTTQQINENFRCLETFDIPVVYLVFGNLGRVGYSDLTETVRDEIIKATRNIFTVINKTAKSIDKQTQLLLDDSKISALIPRKLLEEGVLEDKFVKWSSKSRNLTQSEPYLTTLDLVSQCTVELLKDYTKQALKKSFNSPTERNSALETYYESHPKIPQIGTKALLKWFFTELQPFKDWVSQISYVGINIPIQPEQPRLSANQKASIKKLRDSNILYTVLGQKILFFAVSRFLLRINAEQRISETLNAVSRSITKMDKDGFFGRDQSHWSNVLVRPNENLTMITTGSGYEKCVELVRMILSDSSEGVRKLIESTKDEVSNEVKWNEPLISTWRKDFHVILPEVELPEEQIKASSESDDSFTEVRDVLDSFEEEEEESDEIEDDEDIFQETEEVKD</sequence>
<feature type="region of interest" description="Disordered" evidence="1">
    <location>
        <begin position="499"/>
        <end position="546"/>
    </location>
</feature>
<dbReference type="InterPro" id="IPR017642">
    <property type="entry name" value="DNA_S_mod_DndB"/>
</dbReference>
<keyword evidence="3" id="KW-1185">Reference proteome</keyword>
<dbReference type="CDD" id="cd16414">
    <property type="entry name" value="dndB_like"/>
    <property type="match status" value="1"/>
</dbReference>
<dbReference type="Proteomes" id="UP000662314">
    <property type="component" value="Unassembled WGS sequence"/>
</dbReference>
<protein>
    <recommendedName>
        <fullName evidence="4">DGQHR domain-containing protein</fullName>
    </recommendedName>
</protein>
<dbReference type="Pfam" id="PF14072">
    <property type="entry name" value="DndB"/>
    <property type="match status" value="1"/>
</dbReference>
<dbReference type="EMBL" id="JAECZA010000041">
    <property type="protein sequence ID" value="MBH8573718.1"/>
    <property type="molecule type" value="Genomic_DNA"/>
</dbReference>
<gene>
    <name evidence="2" type="ORF">I8752_11950</name>
</gene>
<dbReference type="AlphaFoldDB" id="A0A8J7LF44"/>
<feature type="compositionally biased region" description="Acidic residues" evidence="1">
    <location>
        <begin position="519"/>
        <end position="546"/>
    </location>
</feature>
<reference evidence="2 3" key="1">
    <citation type="journal article" date="2021" name="Int. J. Syst. Evol. Microbiol.">
        <title>Amazonocrinis nigriterrae gen. nov., sp. nov., Atlanticothrix silvestris gen. nov., sp. nov. and Dendronalium phyllosphericum gen. nov., sp. nov., nostocacean cyanobacteria from Brazilian environments.</title>
        <authorList>
            <person name="Alvarenga D.O."/>
            <person name="Andreote A.P.D."/>
            <person name="Branco L.H.Z."/>
            <person name="Delbaje E."/>
            <person name="Cruz R.B."/>
            <person name="Varani A.M."/>
            <person name="Fiore M.F."/>
        </authorList>
    </citation>
    <scope>NUCLEOTIDE SEQUENCE [LARGE SCALE GENOMIC DNA]</scope>
    <source>
        <strain evidence="2 3">CENA369</strain>
    </source>
</reference>
<organism evidence="2 3">
    <name type="scientific">Dendronalium phyllosphericum CENA369</name>
    <dbReference type="NCBI Taxonomy" id="1725256"/>
    <lineage>
        <taxon>Bacteria</taxon>
        <taxon>Bacillati</taxon>
        <taxon>Cyanobacteriota</taxon>
        <taxon>Cyanophyceae</taxon>
        <taxon>Nostocales</taxon>
        <taxon>Nostocaceae</taxon>
        <taxon>Dendronalium</taxon>
        <taxon>Dendronalium phyllosphericum</taxon>
    </lineage>
</organism>
<accession>A0A8J7LF44</accession>
<proteinExistence type="predicted"/>
<evidence type="ECO:0000313" key="3">
    <source>
        <dbReference type="Proteomes" id="UP000662314"/>
    </source>
</evidence>
<evidence type="ECO:0008006" key="4">
    <source>
        <dbReference type="Google" id="ProtNLM"/>
    </source>
</evidence>
<comment type="caution">
    <text evidence="2">The sequence shown here is derived from an EMBL/GenBank/DDBJ whole genome shotgun (WGS) entry which is preliminary data.</text>
</comment>
<evidence type="ECO:0000313" key="2">
    <source>
        <dbReference type="EMBL" id="MBH8573718.1"/>
    </source>
</evidence>
<name>A0A8J7LF44_9NOST</name>